<name>A0A5J6ZCH8_9GAMM</name>
<dbReference type="EMBL" id="CP042426">
    <property type="protein sequence ID" value="QFQ31841.1"/>
    <property type="molecule type" value="Genomic_DNA"/>
</dbReference>
<protein>
    <submittedName>
        <fullName evidence="1">Uncharacterized protein</fullName>
    </submittedName>
</protein>
<sequence length="361" mass="42094">MINLIKDTIDKINLKELSAKIIDLLQEKICAAYKAIKNEIINLFDGTTFKKIFDAGYKFIMGSSMDESTKQVNDKIDSLIEYVKKLRKTIESSKKFIHALIERIREQGRLRVINKLNHNPKHPEYESSFPDLNVEIPKEENFKIQYPNDLDEDFNIIVQQRSLKVNQSFKDKMNRSIEKAHYNYFDKDKHPWTVFKEPPSYPQSNNTVSYYKDMYKDLEVPKELHEYFMIDFDSAVFLIDGHLISSSTKEEMIKSFKKLITNDIEQKFISQYANPTLLKPSYLKLIAENPALNGSHIVRANNFYEITHLEDGTIRIVATNLSDFYSVNANDVTEHHSFGVKTTVIFSYSDAPIIKHSYFVN</sequence>
<dbReference type="OrthoDB" id="6553087at2"/>
<proteinExistence type="predicted"/>
<dbReference type="Proteomes" id="UP000326914">
    <property type="component" value="Chromosome"/>
</dbReference>
<gene>
    <name evidence="1" type="ORF">FQV32_00090</name>
</gene>
<accession>A0A5J6ZCH8</accession>
<reference evidence="1 2" key="1">
    <citation type="submission" date="2019-07" db="EMBL/GenBank/DDBJ databases">
        <title>Buchnera limit thermal tolerance of host aphids.</title>
        <authorList>
            <person name="Zhang B."/>
            <person name="Moran N."/>
        </authorList>
    </citation>
    <scope>NUCLEOTIDE SEQUENCE [LARGE SCALE GENOMIC DNA]</scope>
    <source>
        <strain evidence="1 2">Ago-UT1</strain>
    </source>
</reference>
<evidence type="ECO:0000313" key="2">
    <source>
        <dbReference type="Proteomes" id="UP000326914"/>
    </source>
</evidence>
<organism evidence="1 2">
    <name type="scientific">Buchnera aphidicola</name>
    <name type="common">Aphis gossypii</name>
    <dbReference type="NCBI Taxonomy" id="98785"/>
    <lineage>
        <taxon>Bacteria</taxon>
        <taxon>Pseudomonadati</taxon>
        <taxon>Pseudomonadota</taxon>
        <taxon>Gammaproteobacteria</taxon>
        <taxon>Enterobacterales</taxon>
        <taxon>Erwiniaceae</taxon>
        <taxon>Buchnera</taxon>
    </lineage>
</organism>
<evidence type="ECO:0000313" key="1">
    <source>
        <dbReference type="EMBL" id="QFQ31841.1"/>
    </source>
</evidence>
<dbReference type="AlphaFoldDB" id="A0A5J6ZCH8"/>
<dbReference type="RefSeq" id="WP_158345808.1">
    <property type="nucleotide sequence ID" value="NZ_CP042426.1"/>
</dbReference>